<dbReference type="GO" id="GO:0070006">
    <property type="term" value="F:metalloaminopeptidase activity"/>
    <property type="evidence" value="ECO:0007669"/>
    <property type="project" value="InterPro"/>
</dbReference>
<evidence type="ECO:0000313" key="13">
    <source>
        <dbReference type="Proteomes" id="UP000286715"/>
    </source>
</evidence>
<evidence type="ECO:0000256" key="5">
    <source>
        <dbReference type="ARBA" id="ARBA00022670"/>
    </source>
</evidence>
<keyword evidence="13" id="KW-1185">Reference proteome</keyword>
<dbReference type="SUPFAM" id="SSF55920">
    <property type="entry name" value="Creatinase/aminopeptidase"/>
    <property type="match status" value="1"/>
</dbReference>
<dbReference type="EC" id="3.4.11.9" evidence="4"/>
<evidence type="ECO:0000256" key="4">
    <source>
        <dbReference type="ARBA" id="ARBA00012574"/>
    </source>
</evidence>
<dbReference type="GO" id="GO:0006508">
    <property type="term" value="P:proteolysis"/>
    <property type="evidence" value="ECO:0007669"/>
    <property type="project" value="UniProtKB-KW"/>
</dbReference>
<dbReference type="AlphaFoldDB" id="A0A401XP19"/>
<comment type="similarity">
    <text evidence="3 10">Belongs to the peptidase M24B family.</text>
</comment>
<comment type="caution">
    <text evidence="12">The sequence shown here is derived from an EMBL/GenBank/DDBJ whole genome shotgun (WGS) entry which is preliminary data.</text>
</comment>
<evidence type="ECO:0000256" key="3">
    <source>
        <dbReference type="ARBA" id="ARBA00008766"/>
    </source>
</evidence>
<dbReference type="Gene3D" id="3.40.350.10">
    <property type="entry name" value="Creatinase/prolidase N-terminal domain"/>
    <property type="match status" value="1"/>
</dbReference>
<comment type="catalytic activity">
    <reaction evidence="1">
        <text>Release of any N-terminal amino acid, including proline, that is linked to proline, even from a dipeptide or tripeptide.</text>
        <dbReference type="EC" id="3.4.11.9"/>
    </reaction>
</comment>
<gene>
    <name evidence="12" type="primary">pepP</name>
    <name evidence="12" type="ORF">JCM31826_22320</name>
</gene>
<dbReference type="InterPro" id="IPR007865">
    <property type="entry name" value="Aminopep_P_N"/>
</dbReference>
<evidence type="ECO:0000256" key="9">
    <source>
        <dbReference type="ARBA" id="ARBA00023211"/>
    </source>
</evidence>
<evidence type="ECO:0000259" key="11">
    <source>
        <dbReference type="SMART" id="SM01011"/>
    </source>
</evidence>
<keyword evidence="9" id="KW-0464">Manganese</keyword>
<dbReference type="SUPFAM" id="SSF53092">
    <property type="entry name" value="Creatinase/prolidase N-terminal domain"/>
    <property type="match status" value="1"/>
</dbReference>
<dbReference type="Pfam" id="PF00557">
    <property type="entry name" value="Peptidase_M24"/>
    <property type="match status" value="1"/>
</dbReference>
<dbReference type="Proteomes" id="UP000286715">
    <property type="component" value="Unassembled WGS sequence"/>
</dbReference>
<dbReference type="Gene3D" id="3.90.230.10">
    <property type="entry name" value="Creatinase/methionine aminopeptidase superfamily"/>
    <property type="match status" value="1"/>
</dbReference>
<keyword evidence="5" id="KW-0645">Protease</keyword>
<evidence type="ECO:0000256" key="7">
    <source>
        <dbReference type="ARBA" id="ARBA00022801"/>
    </source>
</evidence>
<dbReference type="InterPro" id="IPR036005">
    <property type="entry name" value="Creatinase/aminopeptidase-like"/>
</dbReference>
<evidence type="ECO:0000256" key="2">
    <source>
        <dbReference type="ARBA" id="ARBA00001936"/>
    </source>
</evidence>
<dbReference type="SMART" id="SM01011">
    <property type="entry name" value="AMP_N"/>
    <property type="match status" value="1"/>
</dbReference>
<organism evidence="12 13">
    <name type="scientific">Thermaurantimonas aggregans</name>
    <dbReference type="NCBI Taxonomy" id="2173829"/>
    <lineage>
        <taxon>Bacteria</taxon>
        <taxon>Pseudomonadati</taxon>
        <taxon>Bacteroidota</taxon>
        <taxon>Flavobacteriia</taxon>
        <taxon>Flavobacteriales</taxon>
        <taxon>Schleiferiaceae</taxon>
        <taxon>Thermaurantimonas</taxon>
    </lineage>
</organism>
<dbReference type="PROSITE" id="PS00491">
    <property type="entry name" value="PROLINE_PEPTIDASE"/>
    <property type="match status" value="1"/>
</dbReference>
<evidence type="ECO:0000256" key="8">
    <source>
        <dbReference type="ARBA" id="ARBA00023049"/>
    </source>
</evidence>
<keyword evidence="7" id="KW-0378">Hydrolase</keyword>
<dbReference type="OrthoDB" id="9806388at2"/>
<evidence type="ECO:0000256" key="10">
    <source>
        <dbReference type="RuleBase" id="RU000590"/>
    </source>
</evidence>
<keyword evidence="8" id="KW-0482">Metalloprotease</keyword>
<feature type="domain" description="Aminopeptidase P N-terminal" evidence="11">
    <location>
        <begin position="6"/>
        <end position="142"/>
    </location>
</feature>
<dbReference type="PANTHER" id="PTHR43226">
    <property type="entry name" value="XAA-PRO AMINOPEPTIDASE 3"/>
    <property type="match status" value="1"/>
</dbReference>
<dbReference type="GO" id="GO:0030145">
    <property type="term" value="F:manganese ion binding"/>
    <property type="evidence" value="ECO:0007669"/>
    <property type="project" value="InterPro"/>
</dbReference>
<dbReference type="InterPro" id="IPR052433">
    <property type="entry name" value="X-Pro_dipept-like"/>
</dbReference>
<dbReference type="Pfam" id="PF05195">
    <property type="entry name" value="AMP_N"/>
    <property type="match status" value="1"/>
</dbReference>
<evidence type="ECO:0000256" key="6">
    <source>
        <dbReference type="ARBA" id="ARBA00022723"/>
    </source>
</evidence>
<protein>
    <recommendedName>
        <fullName evidence="4">Xaa-Pro aminopeptidase</fullName>
        <ecNumber evidence="4">3.4.11.9</ecNumber>
    </recommendedName>
</protein>
<dbReference type="RefSeq" id="WP_124398805.1">
    <property type="nucleotide sequence ID" value="NZ_BHZE01000048.1"/>
</dbReference>
<dbReference type="InterPro" id="IPR000994">
    <property type="entry name" value="Pept_M24"/>
</dbReference>
<name>A0A401XP19_9FLAO</name>
<dbReference type="PANTHER" id="PTHR43226:SF4">
    <property type="entry name" value="XAA-PRO AMINOPEPTIDASE 3"/>
    <property type="match status" value="1"/>
</dbReference>
<dbReference type="InterPro" id="IPR001131">
    <property type="entry name" value="Peptidase_M24B_aminopep-P_CS"/>
</dbReference>
<evidence type="ECO:0000256" key="1">
    <source>
        <dbReference type="ARBA" id="ARBA00001424"/>
    </source>
</evidence>
<dbReference type="InterPro" id="IPR029149">
    <property type="entry name" value="Creatin/AminoP/Spt16_N"/>
</dbReference>
<comment type="cofactor">
    <cofactor evidence="2">
        <name>Mn(2+)</name>
        <dbReference type="ChEBI" id="CHEBI:29035"/>
    </cofactor>
</comment>
<evidence type="ECO:0000313" key="12">
    <source>
        <dbReference type="EMBL" id="GCD78750.1"/>
    </source>
</evidence>
<reference evidence="12 13" key="1">
    <citation type="submission" date="2018-11" db="EMBL/GenBank/DDBJ databases">
        <title>Schleiferia aggregans sp. nov., a moderately thermophilic heterotrophic bacterium isolated from microbial mats at a terrestrial hot spring.</title>
        <authorList>
            <person name="Iino T."/>
            <person name="Ohkuma M."/>
            <person name="Haruta S."/>
        </authorList>
    </citation>
    <scope>NUCLEOTIDE SEQUENCE [LARGE SCALE GENOMIC DNA]</scope>
    <source>
        <strain evidence="12 13">LA</strain>
    </source>
</reference>
<proteinExistence type="inferred from homology"/>
<accession>A0A401XP19</accession>
<dbReference type="CDD" id="cd01087">
    <property type="entry name" value="Prolidase"/>
    <property type="match status" value="1"/>
</dbReference>
<sequence>MFFPKLSKETYIELRKNLVSHLPAGSAVILIANDVMPTNADGTMPYVPNKDIVYLTGVDQEETVVILFPDAVQPHLREVLILRETNEHIARWEGEKLTKDQARELSGIQNVQWKSQLPRILKEVMSEAEYIYLNTNEHLRRDVQVMTAEHRFALKLQEEYPLHQYRRLNPLLHYVRSKKHPEEITLMRKAAEINTSAYRRILRFLKPGVTEYQLQAEFIHEYLNLGASGFSYEPIIATGGNACILHYIKNSDTVQDGDLVLFDVGCWYRHYASDVTRCFPASGKFSDRQRKIYSAVLYVQKEAMQWLRPGVMLHEYHKKVGTLMTEVLIDLKLITRQEVESENPEWPAYKKYFMHGTSHFLGLDVHDVGLWHKPIEAGMVFTVEPGIYIPEENLGIRIEDNILITENGFENLTANIPKEIEEIEAAMAE</sequence>
<keyword evidence="6 10" id="KW-0479">Metal-binding</keyword>
<dbReference type="EMBL" id="BHZE01000048">
    <property type="protein sequence ID" value="GCD78750.1"/>
    <property type="molecule type" value="Genomic_DNA"/>
</dbReference>
<keyword evidence="12" id="KW-0031">Aminopeptidase</keyword>